<feature type="region of interest" description="Disordered" evidence="1">
    <location>
        <begin position="1"/>
        <end position="46"/>
    </location>
</feature>
<dbReference type="AlphaFoldDB" id="A0A8B7NEQ2"/>
<evidence type="ECO:0000313" key="3">
    <source>
        <dbReference type="RefSeq" id="XP_018012093.1"/>
    </source>
</evidence>
<dbReference type="GeneID" id="108669297"/>
<feature type="compositionally biased region" description="Basic and acidic residues" evidence="1">
    <location>
        <begin position="72"/>
        <end position="89"/>
    </location>
</feature>
<name>A0A8B7NEQ2_HYAAZ</name>
<feature type="compositionally biased region" description="Basic and acidic residues" evidence="1">
    <location>
        <begin position="36"/>
        <end position="46"/>
    </location>
</feature>
<dbReference type="RefSeq" id="XP_018012093.1">
    <property type="nucleotide sequence ID" value="XM_018156604.2"/>
</dbReference>
<feature type="compositionally biased region" description="Polar residues" evidence="1">
    <location>
        <begin position="100"/>
        <end position="109"/>
    </location>
</feature>
<dbReference type="KEGG" id="hazt:108669297"/>
<protein>
    <submittedName>
        <fullName evidence="3">Uncharacterized protein LOC108669297</fullName>
    </submittedName>
</protein>
<organism evidence="2 3">
    <name type="scientific">Hyalella azteca</name>
    <name type="common">Amphipod</name>
    <dbReference type="NCBI Taxonomy" id="294128"/>
    <lineage>
        <taxon>Eukaryota</taxon>
        <taxon>Metazoa</taxon>
        <taxon>Ecdysozoa</taxon>
        <taxon>Arthropoda</taxon>
        <taxon>Crustacea</taxon>
        <taxon>Multicrustacea</taxon>
        <taxon>Malacostraca</taxon>
        <taxon>Eumalacostraca</taxon>
        <taxon>Peracarida</taxon>
        <taxon>Amphipoda</taxon>
        <taxon>Senticaudata</taxon>
        <taxon>Talitrida</taxon>
        <taxon>Talitroidea</taxon>
        <taxon>Hyalellidae</taxon>
        <taxon>Hyalella</taxon>
    </lineage>
</organism>
<accession>A0A8B7NEQ2</accession>
<sequence>MKTPVTPSILDKAKLKNDLHDSGIESSSSEVMPQEAPRKKQLEKETVVPPHVLQEAADEIVRDVEDEGDDIFEPRHMRDNDHDKDDGHIGIHSYRHLTESLGSSDTLPSIDSPCRKDTARHTLQQTV</sequence>
<feature type="region of interest" description="Disordered" evidence="1">
    <location>
        <begin position="69"/>
        <end position="127"/>
    </location>
</feature>
<evidence type="ECO:0000313" key="2">
    <source>
        <dbReference type="Proteomes" id="UP000694843"/>
    </source>
</evidence>
<reference evidence="3" key="1">
    <citation type="submission" date="2025-08" db="UniProtKB">
        <authorList>
            <consortium name="RefSeq"/>
        </authorList>
    </citation>
    <scope>IDENTIFICATION</scope>
    <source>
        <tissue evidence="3">Whole organism</tissue>
    </source>
</reference>
<feature type="compositionally biased region" description="Basic and acidic residues" evidence="1">
    <location>
        <begin position="11"/>
        <end position="23"/>
    </location>
</feature>
<evidence type="ECO:0000256" key="1">
    <source>
        <dbReference type="SAM" id="MobiDB-lite"/>
    </source>
</evidence>
<keyword evidence="2" id="KW-1185">Reference proteome</keyword>
<dbReference type="Proteomes" id="UP000694843">
    <property type="component" value="Unplaced"/>
</dbReference>
<gene>
    <name evidence="3" type="primary">LOC108669297</name>
</gene>
<proteinExistence type="predicted"/>